<dbReference type="PANTHER" id="PTHR10856">
    <property type="entry name" value="CORONIN"/>
    <property type="match status" value="1"/>
</dbReference>
<feature type="region of interest" description="Disordered" evidence="2">
    <location>
        <begin position="1"/>
        <end position="20"/>
    </location>
</feature>
<proteinExistence type="predicted"/>
<feature type="coiled-coil region" evidence="1">
    <location>
        <begin position="256"/>
        <end position="293"/>
    </location>
</feature>
<evidence type="ECO:0000256" key="1">
    <source>
        <dbReference type="SAM" id="Coils"/>
    </source>
</evidence>
<protein>
    <submittedName>
        <fullName evidence="4">Coronin-6 isoform X4</fullName>
    </submittedName>
</protein>
<dbReference type="RefSeq" id="XP_030041909.1">
    <property type="nucleotide sequence ID" value="XM_030186049.1"/>
</dbReference>
<dbReference type="InterPro" id="IPR015505">
    <property type="entry name" value="Coronin"/>
</dbReference>
<dbReference type="Pfam" id="PF16300">
    <property type="entry name" value="WD40_4"/>
    <property type="match status" value="1"/>
</dbReference>
<feature type="compositionally biased region" description="Polar residues" evidence="2">
    <location>
        <begin position="1"/>
        <end position="13"/>
    </location>
</feature>
<keyword evidence="1" id="KW-0175">Coiled coil</keyword>
<dbReference type="GO" id="GO:0016477">
    <property type="term" value="P:cell migration"/>
    <property type="evidence" value="ECO:0007669"/>
    <property type="project" value="TreeGrafter"/>
</dbReference>
<dbReference type="InterPro" id="IPR015943">
    <property type="entry name" value="WD40/YVTN_repeat-like_dom_sf"/>
</dbReference>
<gene>
    <name evidence="4" type="primary">CORO6</name>
</gene>
<dbReference type="AlphaFoldDB" id="A0A6P7WVK1"/>
<accession>A0A6P7WVK1</accession>
<dbReference type="GO" id="GO:0007015">
    <property type="term" value="P:actin filament organization"/>
    <property type="evidence" value="ECO:0007669"/>
    <property type="project" value="TreeGrafter"/>
</dbReference>
<evidence type="ECO:0000256" key="2">
    <source>
        <dbReference type="SAM" id="MobiDB-lite"/>
    </source>
</evidence>
<evidence type="ECO:0000313" key="4">
    <source>
        <dbReference type="RefSeq" id="XP_030041909.1"/>
    </source>
</evidence>
<sequence length="295" mass="33175">MSAGITTEVSSQPPARIRKCASSTPARSLSLLRKSGRTKDRVRSEPSLCLTAKSSQLVSTKRVNGSLHSGTRYEKKSFDEPIVLQEMDTSNGVLLPFYDPDSNIVYLCGKGDSSIRYFEITDEPPYVHYLNTYSSKEPQRGMGFMPKRGLDVSKCEIARFYKLHERKCEPIVMTVPRKSDLFQDDLYPDTAGPEPALEAEEWASGKDAGPLLISLRDGYVPLKNRELKVTKKNILDKRPPQGPRRSYSTCDTSLSRSILEELLEEIKSLRETVQAQEKRISDLENKLSQFTNGTS</sequence>
<dbReference type="CTD" id="84940"/>
<evidence type="ECO:0000313" key="3">
    <source>
        <dbReference type="Proteomes" id="UP000515156"/>
    </source>
</evidence>
<dbReference type="PANTHER" id="PTHR10856:SF23">
    <property type="entry name" value="CORONIN-6"/>
    <property type="match status" value="1"/>
</dbReference>
<dbReference type="GeneID" id="115456766"/>
<keyword evidence="3" id="KW-1185">Reference proteome</keyword>
<dbReference type="SMART" id="SM01167">
    <property type="entry name" value="DUF1900"/>
    <property type="match status" value="1"/>
</dbReference>
<name>A0A6P7WVK1_9AMPH</name>
<dbReference type="Gene3D" id="2.130.10.10">
    <property type="entry name" value="YVTN repeat-like/Quinoprotein amine dehydrogenase"/>
    <property type="match status" value="1"/>
</dbReference>
<organism evidence="3 4">
    <name type="scientific">Microcaecilia unicolor</name>
    <dbReference type="NCBI Taxonomy" id="1415580"/>
    <lineage>
        <taxon>Eukaryota</taxon>
        <taxon>Metazoa</taxon>
        <taxon>Chordata</taxon>
        <taxon>Craniata</taxon>
        <taxon>Vertebrata</taxon>
        <taxon>Euteleostomi</taxon>
        <taxon>Amphibia</taxon>
        <taxon>Gymnophiona</taxon>
        <taxon>Siphonopidae</taxon>
        <taxon>Microcaecilia</taxon>
    </lineage>
</organism>
<reference evidence="4" key="1">
    <citation type="submission" date="2025-08" db="UniProtKB">
        <authorList>
            <consortium name="RefSeq"/>
        </authorList>
    </citation>
    <scope>IDENTIFICATION</scope>
</reference>
<dbReference type="GO" id="GO:0051015">
    <property type="term" value="F:actin filament binding"/>
    <property type="evidence" value="ECO:0007669"/>
    <property type="project" value="TreeGrafter"/>
</dbReference>
<dbReference type="Proteomes" id="UP000515156">
    <property type="component" value="Chromosome 13"/>
</dbReference>